<dbReference type="AlphaFoldDB" id="D2QXG1"/>
<gene>
    <name evidence="1" type="ordered locus">Psta_1471</name>
</gene>
<keyword evidence="2" id="KW-1185">Reference proteome</keyword>
<organism evidence="1 2">
    <name type="scientific">Pirellula staleyi (strain ATCC 27377 / DSM 6068 / ICPB 4128)</name>
    <name type="common">Pirella staleyi</name>
    <dbReference type="NCBI Taxonomy" id="530564"/>
    <lineage>
        <taxon>Bacteria</taxon>
        <taxon>Pseudomonadati</taxon>
        <taxon>Planctomycetota</taxon>
        <taxon>Planctomycetia</taxon>
        <taxon>Pirellulales</taxon>
        <taxon>Pirellulaceae</taxon>
        <taxon>Pirellula</taxon>
    </lineage>
</organism>
<dbReference type="HOGENOM" id="CLU_2956622_0_0_0"/>
<proteinExistence type="predicted"/>
<dbReference type="KEGG" id="psl:Psta_1471"/>
<name>D2QXG1_PIRSD</name>
<evidence type="ECO:0000313" key="2">
    <source>
        <dbReference type="Proteomes" id="UP000001887"/>
    </source>
</evidence>
<evidence type="ECO:0000313" key="1">
    <source>
        <dbReference type="EMBL" id="ADB16146.1"/>
    </source>
</evidence>
<protein>
    <submittedName>
        <fullName evidence="1">Uncharacterized protein</fullName>
    </submittedName>
</protein>
<accession>D2QXG1</accession>
<sequence length="59" mass="5873">MVSTGGCSSVGLAGPDAIVLGTGLAFRAPLGRWNRPYHLLVTLFLGTPGSSATGADEVG</sequence>
<dbReference type="Proteomes" id="UP000001887">
    <property type="component" value="Chromosome"/>
</dbReference>
<reference evidence="1 2" key="1">
    <citation type="journal article" date="2009" name="Stand. Genomic Sci.">
        <title>Complete genome sequence of Pirellula staleyi type strain (ATCC 27377).</title>
        <authorList>
            <person name="Clum A."/>
            <person name="Tindall B.J."/>
            <person name="Sikorski J."/>
            <person name="Ivanova N."/>
            <person name="Mavrommatis K."/>
            <person name="Lucas S."/>
            <person name="Glavina del Rio T."/>
            <person name="Nolan M."/>
            <person name="Chen F."/>
            <person name="Tice H."/>
            <person name="Pitluck S."/>
            <person name="Cheng J.F."/>
            <person name="Chertkov O."/>
            <person name="Brettin T."/>
            <person name="Han C."/>
            <person name="Detter J.C."/>
            <person name="Kuske C."/>
            <person name="Bruce D."/>
            <person name="Goodwin L."/>
            <person name="Ovchinikova G."/>
            <person name="Pati A."/>
            <person name="Mikhailova N."/>
            <person name="Chen A."/>
            <person name="Palaniappan K."/>
            <person name="Land M."/>
            <person name="Hauser L."/>
            <person name="Chang Y.J."/>
            <person name="Jeffries C.D."/>
            <person name="Chain P."/>
            <person name="Rohde M."/>
            <person name="Goker M."/>
            <person name="Bristow J."/>
            <person name="Eisen J.A."/>
            <person name="Markowitz V."/>
            <person name="Hugenholtz P."/>
            <person name="Kyrpides N.C."/>
            <person name="Klenk H.P."/>
            <person name="Lapidus A."/>
        </authorList>
    </citation>
    <scope>NUCLEOTIDE SEQUENCE [LARGE SCALE GENOMIC DNA]</scope>
    <source>
        <strain evidence="2">ATCC 27377 / DSM 6068 / ICPB 4128</strain>
    </source>
</reference>
<dbReference type="EMBL" id="CP001848">
    <property type="protein sequence ID" value="ADB16146.1"/>
    <property type="molecule type" value="Genomic_DNA"/>
</dbReference>